<sequence>MPLTDDVPVRRRSNRQAIATAERREQILDAAMTAFAEAGYHATSMRDIAGRVALSHTGLLHHFPDKAALLEAVLDRDLERAAVDAMLDPRQGESFLRGLVALAERDARDPERTRFYCVVGAEALTPTHPAHGYFRQWYARVREAVTAALEDLERRGHYTGPAGGIPLAAVHIASMREGLNQHWLLAPDEVDLVAAVTEQLQQYTDLPLNVLHGSSRSTTGA</sequence>
<evidence type="ECO:0000256" key="1">
    <source>
        <dbReference type="ARBA" id="ARBA00023125"/>
    </source>
</evidence>
<evidence type="ECO:0000313" key="4">
    <source>
        <dbReference type="EMBL" id="PRY06446.1"/>
    </source>
</evidence>
<dbReference type="InterPro" id="IPR001647">
    <property type="entry name" value="HTH_TetR"/>
</dbReference>
<proteinExistence type="predicted"/>
<dbReference type="Gene3D" id="1.10.357.10">
    <property type="entry name" value="Tetracycline Repressor, domain 2"/>
    <property type="match status" value="1"/>
</dbReference>
<organism evidence="4 5">
    <name type="scientific">Kineococcus rhizosphaerae</name>
    <dbReference type="NCBI Taxonomy" id="559628"/>
    <lineage>
        <taxon>Bacteria</taxon>
        <taxon>Bacillati</taxon>
        <taxon>Actinomycetota</taxon>
        <taxon>Actinomycetes</taxon>
        <taxon>Kineosporiales</taxon>
        <taxon>Kineosporiaceae</taxon>
        <taxon>Kineococcus</taxon>
    </lineage>
</organism>
<feature type="domain" description="HTH tetR-type" evidence="3">
    <location>
        <begin position="21"/>
        <end position="81"/>
    </location>
</feature>
<dbReference type="PANTHER" id="PTHR30055:SF226">
    <property type="entry name" value="HTH-TYPE TRANSCRIPTIONAL REGULATOR PKSA"/>
    <property type="match status" value="1"/>
</dbReference>
<dbReference type="InterPro" id="IPR050109">
    <property type="entry name" value="HTH-type_TetR-like_transc_reg"/>
</dbReference>
<evidence type="ECO:0000259" key="3">
    <source>
        <dbReference type="PROSITE" id="PS50977"/>
    </source>
</evidence>
<dbReference type="AlphaFoldDB" id="A0A2T0QP77"/>
<dbReference type="InterPro" id="IPR036271">
    <property type="entry name" value="Tet_transcr_reg_TetR-rel_C_sf"/>
</dbReference>
<comment type="caution">
    <text evidence="4">The sequence shown here is derived from an EMBL/GenBank/DDBJ whole genome shotgun (WGS) entry which is preliminary data.</text>
</comment>
<dbReference type="GO" id="GO:0000976">
    <property type="term" value="F:transcription cis-regulatory region binding"/>
    <property type="evidence" value="ECO:0007669"/>
    <property type="project" value="TreeGrafter"/>
</dbReference>
<dbReference type="GO" id="GO:0003700">
    <property type="term" value="F:DNA-binding transcription factor activity"/>
    <property type="evidence" value="ECO:0007669"/>
    <property type="project" value="TreeGrafter"/>
</dbReference>
<dbReference type="InterPro" id="IPR009057">
    <property type="entry name" value="Homeodomain-like_sf"/>
</dbReference>
<evidence type="ECO:0000256" key="2">
    <source>
        <dbReference type="PROSITE-ProRule" id="PRU00335"/>
    </source>
</evidence>
<gene>
    <name evidence="4" type="ORF">CLV37_1347</name>
</gene>
<dbReference type="RefSeq" id="WP_106215692.1">
    <property type="nucleotide sequence ID" value="NZ_PVZF01000034.1"/>
</dbReference>
<name>A0A2T0QP77_9ACTN</name>
<keyword evidence="1 2" id="KW-0238">DNA-binding</keyword>
<dbReference type="EMBL" id="PVZF01000034">
    <property type="protein sequence ID" value="PRY06446.1"/>
    <property type="molecule type" value="Genomic_DNA"/>
</dbReference>
<dbReference type="PROSITE" id="PS50977">
    <property type="entry name" value="HTH_TETR_2"/>
    <property type="match status" value="1"/>
</dbReference>
<accession>A0A2T0QP77</accession>
<dbReference type="PANTHER" id="PTHR30055">
    <property type="entry name" value="HTH-TYPE TRANSCRIPTIONAL REGULATOR RUTR"/>
    <property type="match status" value="1"/>
</dbReference>
<reference evidence="4 5" key="1">
    <citation type="submission" date="2018-03" db="EMBL/GenBank/DDBJ databases">
        <title>Genomic Encyclopedia of Archaeal and Bacterial Type Strains, Phase II (KMG-II): from individual species to whole genera.</title>
        <authorList>
            <person name="Goeker M."/>
        </authorList>
    </citation>
    <scope>NUCLEOTIDE SEQUENCE [LARGE SCALE GENOMIC DNA]</scope>
    <source>
        <strain evidence="4 5">DSM 19711</strain>
    </source>
</reference>
<feature type="DNA-binding region" description="H-T-H motif" evidence="2">
    <location>
        <begin position="44"/>
        <end position="63"/>
    </location>
</feature>
<dbReference type="SUPFAM" id="SSF46689">
    <property type="entry name" value="Homeodomain-like"/>
    <property type="match status" value="1"/>
</dbReference>
<dbReference type="OrthoDB" id="7505659at2"/>
<evidence type="ECO:0000313" key="5">
    <source>
        <dbReference type="Proteomes" id="UP000238083"/>
    </source>
</evidence>
<dbReference type="Proteomes" id="UP000238083">
    <property type="component" value="Unassembled WGS sequence"/>
</dbReference>
<keyword evidence="5" id="KW-1185">Reference proteome</keyword>
<dbReference type="Pfam" id="PF00440">
    <property type="entry name" value="TetR_N"/>
    <property type="match status" value="1"/>
</dbReference>
<protein>
    <submittedName>
        <fullName evidence="4">TetR family transcriptional regulator</fullName>
    </submittedName>
</protein>
<dbReference type="SUPFAM" id="SSF48498">
    <property type="entry name" value="Tetracyclin repressor-like, C-terminal domain"/>
    <property type="match status" value="1"/>
</dbReference>
<dbReference type="PRINTS" id="PR00455">
    <property type="entry name" value="HTHTETR"/>
</dbReference>